<organism evidence="2 3">
    <name type="scientific">Sphaerosporella brunnea</name>
    <dbReference type="NCBI Taxonomy" id="1250544"/>
    <lineage>
        <taxon>Eukaryota</taxon>
        <taxon>Fungi</taxon>
        <taxon>Dikarya</taxon>
        <taxon>Ascomycota</taxon>
        <taxon>Pezizomycotina</taxon>
        <taxon>Pezizomycetes</taxon>
        <taxon>Pezizales</taxon>
        <taxon>Pyronemataceae</taxon>
        <taxon>Sphaerosporella</taxon>
    </lineage>
</organism>
<dbReference type="AlphaFoldDB" id="A0A5J5EBC9"/>
<dbReference type="InParanoid" id="A0A5J5EBC9"/>
<evidence type="ECO:0008006" key="4">
    <source>
        <dbReference type="Google" id="ProtNLM"/>
    </source>
</evidence>
<feature type="region of interest" description="Disordered" evidence="1">
    <location>
        <begin position="1"/>
        <end position="78"/>
    </location>
</feature>
<feature type="compositionally biased region" description="Basic and acidic residues" evidence="1">
    <location>
        <begin position="413"/>
        <end position="423"/>
    </location>
</feature>
<accession>A0A5J5EBC9</accession>
<evidence type="ECO:0000256" key="1">
    <source>
        <dbReference type="SAM" id="MobiDB-lite"/>
    </source>
</evidence>
<dbReference type="Proteomes" id="UP000326924">
    <property type="component" value="Unassembled WGS sequence"/>
</dbReference>
<feature type="compositionally biased region" description="Low complexity" evidence="1">
    <location>
        <begin position="1"/>
        <end position="18"/>
    </location>
</feature>
<comment type="caution">
    <text evidence="2">The sequence shown here is derived from an EMBL/GenBank/DDBJ whole genome shotgun (WGS) entry which is preliminary data.</text>
</comment>
<reference evidence="2 3" key="1">
    <citation type="submission" date="2019-09" db="EMBL/GenBank/DDBJ databases">
        <title>Draft genome of the ectomycorrhizal ascomycete Sphaerosporella brunnea.</title>
        <authorList>
            <consortium name="DOE Joint Genome Institute"/>
            <person name="Benucci G.M."/>
            <person name="Marozzi G."/>
            <person name="Antonielli L."/>
            <person name="Sanchez S."/>
            <person name="Marco P."/>
            <person name="Wang X."/>
            <person name="Falini L.B."/>
            <person name="Barry K."/>
            <person name="Haridas S."/>
            <person name="Lipzen A."/>
            <person name="Labutti K."/>
            <person name="Grigoriev I.V."/>
            <person name="Murat C."/>
            <person name="Martin F."/>
            <person name="Albertini E."/>
            <person name="Donnini D."/>
            <person name="Bonito G."/>
        </authorList>
    </citation>
    <scope>NUCLEOTIDE SEQUENCE [LARGE SCALE GENOMIC DNA]</scope>
    <source>
        <strain evidence="2 3">Sb_GMNB300</strain>
    </source>
</reference>
<dbReference type="InterPro" id="IPR011333">
    <property type="entry name" value="SKP1/BTB/POZ_sf"/>
</dbReference>
<dbReference type="Gene3D" id="3.30.710.10">
    <property type="entry name" value="Potassium Channel Kv1.1, Chain A"/>
    <property type="match status" value="1"/>
</dbReference>
<feature type="compositionally biased region" description="Pro residues" evidence="1">
    <location>
        <begin position="430"/>
        <end position="439"/>
    </location>
</feature>
<protein>
    <recommendedName>
        <fullName evidence="4">BTB domain-containing protein</fullName>
    </recommendedName>
</protein>
<evidence type="ECO:0000313" key="3">
    <source>
        <dbReference type="Proteomes" id="UP000326924"/>
    </source>
</evidence>
<feature type="region of interest" description="Disordered" evidence="1">
    <location>
        <begin position="316"/>
        <end position="444"/>
    </location>
</feature>
<name>A0A5J5EBC9_9PEZI</name>
<keyword evidence="3" id="KW-1185">Reference proteome</keyword>
<dbReference type="EMBL" id="VXIS01000590">
    <property type="protein sequence ID" value="KAA8892785.1"/>
    <property type="molecule type" value="Genomic_DNA"/>
</dbReference>
<proteinExistence type="predicted"/>
<evidence type="ECO:0000313" key="2">
    <source>
        <dbReference type="EMBL" id="KAA8892785.1"/>
    </source>
</evidence>
<gene>
    <name evidence="2" type="ORF">FN846DRAFT_896552</name>
</gene>
<dbReference type="OrthoDB" id="5329403at2759"/>
<feature type="compositionally biased region" description="Basic and acidic residues" evidence="1">
    <location>
        <begin position="362"/>
        <end position="371"/>
    </location>
</feature>
<sequence length="898" mass="97941">MSTTTQAKIATAKAATTLPPRPPPSQVPARTSTQSSAPIIPALPMGVINPKQSKKTYTPTGIGRGHASLPPKPGFPGKSLPRETDAIVLTPCVETLSYTNPLKGKRTYSAVASENIMRPMDPAVTNLTPQNTVSPSAVAPIPRTLTPPAESTVQQLQQQQQQSTKSIKVLVEARPDAINIAAPTIPSKAPVNNNRPNGSIDSQIVNNNTTPASNTAINNSSGMDPTAMMFRPEQQQQFQHHDHRHMANYPNGLPPPPDMYGHPMGHQFMTPHPPHQPGFYNQHHYQGGTLTPPNTGNVYMMPMQPAMENMMFSDMANNSPGGGQGEMFVPGPYGGFQPPTPDHSGQHPPMRHPHFQSMGGPDMHHHPDSRHQMSPPAQPSSGFHTPAVEHQQAPNKPAPSVRLGGLSFVAPDEDPKNIKDSVKAPDTAPKTPPPPPPQPRSSVQLAAHDGANTCFQRKDVNSQHHLSILPLDSYLAQQFMSKKLADVTLVLVRRGAHNESFPAHSFILGRSPKLCELLEHAEKMDSYSTAPARPNSWADDVEGEESLARMPAIRSVYSVRDGMITISMDTSVDREPFLLVLKTLYGASGWDLDAFLDPQHPGHQGTNGVKEADDAAFVIHKSLSSLSLVSHDSNNNGRNQDVSVQVQMLERSIQIFCAGALLGLDNVIFQAIDSIKRWGLVFEGGAFERLLKFLLEDVNVMKNDPALRTPHWAFADSLLDEAIGIFARDVPEGFKLDFRAPNSQFLNRLGSNLSPPPSTISTPPAQGANQQLRMFRQIQSTILLSVPFDVMKRILEHDTWMVANGRRRIFELSSAVVQERERRRKREIKAIMDLGGKAGSDSGSDPGDRILDSYPEVLCWEESAVSTFGHGGIGIEIAKRRKGGPGGRMLWKVGRSSS</sequence>